<feature type="domain" description="DNA polymerase beta thumb" evidence="3">
    <location>
        <begin position="1"/>
        <end position="50"/>
    </location>
</feature>
<dbReference type="GO" id="GO:0016779">
    <property type="term" value="F:nucleotidyltransferase activity"/>
    <property type="evidence" value="ECO:0007669"/>
    <property type="project" value="UniProtKB-KW"/>
</dbReference>
<evidence type="ECO:0000256" key="1">
    <source>
        <dbReference type="ARBA" id="ARBA00022679"/>
    </source>
</evidence>
<dbReference type="OrthoDB" id="205514at2759"/>
<evidence type="ECO:0000313" key="5">
    <source>
        <dbReference type="Proteomes" id="UP000053237"/>
    </source>
</evidence>
<dbReference type="Gene3D" id="3.30.210.10">
    <property type="entry name" value="DNA polymerase, thumb domain"/>
    <property type="match status" value="1"/>
</dbReference>
<keyword evidence="1" id="KW-0808">Transferase</keyword>
<protein>
    <recommendedName>
        <fullName evidence="3">DNA polymerase beta thumb domain-containing protein</fullName>
    </recommendedName>
</protein>
<dbReference type="STRING" id="65357.A0A024GM29"/>
<accession>A0A024GM29</accession>
<dbReference type="Proteomes" id="UP000053237">
    <property type="component" value="Unassembled WGS sequence"/>
</dbReference>
<proteinExistence type="predicted"/>
<sequence length="84" mass="9668">MRLYARKRGWSLSDRFLKPVMRNSGHKIEAGDSVKCTDEVEIFIALGLEYKVCLYVSCDSFMSQQTSIGSTRAELFRCTFFERG</sequence>
<reference evidence="4 5" key="1">
    <citation type="submission" date="2012-05" db="EMBL/GenBank/DDBJ databases">
        <title>Recombination and specialization in a pathogen metapopulation.</title>
        <authorList>
            <person name="Gardiner A."/>
            <person name="Kemen E."/>
            <person name="Schultz-Larsen T."/>
            <person name="MacLean D."/>
            <person name="Van Oosterhout C."/>
            <person name="Jones J.D.G."/>
        </authorList>
    </citation>
    <scope>NUCLEOTIDE SEQUENCE [LARGE SCALE GENOMIC DNA]</scope>
    <source>
        <strain evidence="4 5">Ac Nc2</strain>
    </source>
</reference>
<evidence type="ECO:0000259" key="3">
    <source>
        <dbReference type="Pfam" id="PF14791"/>
    </source>
</evidence>
<dbReference type="EMBL" id="CAIX01000176">
    <property type="protein sequence ID" value="CCI47586.1"/>
    <property type="molecule type" value="Genomic_DNA"/>
</dbReference>
<gene>
    <name evidence="4" type="ORF">BN9_085930</name>
</gene>
<dbReference type="InterPro" id="IPR029398">
    <property type="entry name" value="PolB_thumb"/>
</dbReference>
<comment type="caution">
    <text evidence="4">The sequence shown here is derived from an EMBL/GenBank/DDBJ whole genome shotgun (WGS) entry which is preliminary data.</text>
</comment>
<dbReference type="Pfam" id="PF14791">
    <property type="entry name" value="DNA_pol_B_thumb"/>
    <property type="match status" value="1"/>
</dbReference>
<evidence type="ECO:0000256" key="2">
    <source>
        <dbReference type="ARBA" id="ARBA00022695"/>
    </source>
</evidence>
<keyword evidence="5" id="KW-1185">Reference proteome</keyword>
<dbReference type="InterPro" id="IPR037160">
    <property type="entry name" value="DNA_Pol_thumb_sf"/>
</dbReference>
<name>A0A024GM29_9STRA</name>
<keyword evidence="2" id="KW-0548">Nucleotidyltransferase</keyword>
<organism evidence="4 5">
    <name type="scientific">Albugo candida</name>
    <dbReference type="NCBI Taxonomy" id="65357"/>
    <lineage>
        <taxon>Eukaryota</taxon>
        <taxon>Sar</taxon>
        <taxon>Stramenopiles</taxon>
        <taxon>Oomycota</taxon>
        <taxon>Peronosporomycetes</taxon>
        <taxon>Albuginales</taxon>
        <taxon>Albuginaceae</taxon>
        <taxon>Albugo</taxon>
    </lineage>
</organism>
<dbReference type="InParanoid" id="A0A024GM29"/>
<dbReference type="AlphaFoldDB" id="A0A024GM29"/>
<evidence type="ECO:0000313" key="4">
    <source>
        <dbReference type="EMBL" id="CCI47586.1"/>
    </source>
</evidence>